<comment type="caution">
    <text evidence="1">The sequence shown here is derived from an EMBL/GenBank/DDBJ whole genome shotgun (WGS) entry which is preliminary data.</text>
</comment>
<gene>
    <name evidence="1" type="ORF">BJ979_003406</name>
</gene>
<reference evidence="1 2" key="1">
    <citation type="submission" date="2020-07" db="EMBL/GenBank/DDBJ databases">
        <title>Sequencing the genomes of 1000 actinobacteria strains.</title>
        <authorList>
            <person name="Klenk H.-P."/>
        </authorList>
    </citation>
    <scope>NUCLEOTIDE SEQUENCE [LARGE SCALE GENOMIC DNA]</scope>
    <source>
        <strain evidence="1 2">DSM 23141</strain>
    </source>
</reference>
<organism evidence="1 2">
    <name type="scientific">Schumannella luteola</name>
    <dbReference type="NCBI Taxonomy" id="472059"/>
    <lineage>
        <taxon>Bacteria</taxon>
        <taxon>Bacillati</taxon>
        <taxon>Actinomycetota</taxon>
        <taxon>Actinomycetes</taxon>
        <taxon>Micrococcales</taxon>
        <taxon>Microbacteriaceae</taxon>
        <taxon>Schumannella</taxon>
    </lineage>
</organism>
<dbReference type="EMBL" id="JACBZY010000001">
    <property type="protein sequence ID" value="NYH00781.1"/>
    <property type="molecule type" value="Genomic_DNA"/>
</dbReference>
<sequence length="33" mass="3415">MTAFDADSTLPPTEPIDLRELFAAEAGAAAGQH</sequence>
<name>A0A852YHM9_9MICO</name>
<keyword evidence="2" id="KW-1185">Reference proteome</keyword>
<evidence type="ECO:0000313" key="2">
    <source>
        <dbReference type="Proteomes" id="UP000553888"/>
    </source>
</evidence>
<dbReference type="Proteomes" id="UP000553888">
    <property type="component" value="Unassembled WGS sequence"/>
</dbReference>
<accession>A0A852YHM9</accession>
<protein>
    <submittedName>
        <fullName evidence="1">Uncharacterized protein</fullName>
    </submittedName>
</protein>
<proteinExistence type="predicted"/>
<dbReference type="AlphaFoldDB" id="A0A852YHM9"/>
<evidence type="ECO:0000313" key="1">
    <source>
        <dbReference type="EMBL" id="NYH00781.1"/>
    </source>
</evidence>